<dbReference type="InterPro" id="IPR015373">
    <property type="entry name" value="Interferon/interleukin_rcp_dom"/>
</dbReference>
<dbReference type="InterPro" id="IPR050650">
    <property type="entry name" value="Type-II_Cytokine-TF_Rcpt"/>
</dbReference>
<reference evidence="5 6" key="1">
    <citation type="journal article" date="2022" name="G3 (Bethesda)">
        <title>Evaluating Illumina-, Nanopore-, and PacBio-based genome assembly strategies with the bald notothen, Trematomus borchgrevinki.</title>
        <authorList>
            <person name="Rayamajhi N."/>
            <person name="Cheng C.C."/>
            <person name="Catchen J.M."/>
        </authorList>
    </citation>
    <scope>NUCLEOTIDE SEQUENCE [LARGE SCALE GENOMIC DNA]</scope>
    <source>
        <strain evidence="5">AGRC-2024</strain>
    </source>
</reference>
<dbReference type="InterPro" id="IPR036116">
    <property type="entry name" value="FN3_sf"/>
</dbReference>
<dbReference type="Gene3D" id="2.60.40.10">
    <property type="entry name" value="Immunoglobulins"/>
    <property type="match status" value="1"/>
</dbReference>
<dbReference type="EMBL" id="JBIYXZ010002075">
    <property type="protein sequence ID" value="KAL3057363.1"/>
    <property type="molecule type" value="Genomic_DNA"/>
</dbReference>
<dbReference type="InterPro" id="IPR013783">
    <property type="entry name" value="Ig-like_fold"/>
</dbReference>
<evidence type="ECO:0008006" key="7">
    <source>
        <dbReference type="Google" id="ProtNLM"/>
    </source>
</evidence>
<feature type="domain" description="Interferon/interleukin receptor" evidence="4">
    <location>
        <begin position="138"/>
        <end position="241"/>
    </location>
</feature>
<feature type="transmembrane region" description="Helical" evidence="2">
    <location>
        <begin position="246"/>
        <end position="274"/>
    </location>
</feature>
<feature type="transmembrane region" description="Helical" evidence="2">
    <location>
        <begin position="12"/>
        <end position="31"/>
    </location>
</feature>
<evidence type="ECO:0000256" key="1">
    <source>
        <dbReference type="SAM" id="MobiDB-lite"/>
    </source>
</evidence>
<feature type="compositionally biased region" description="Polar residues" evidence="1">
    <location>
        <begin position="383"/>
        <end position="398"/>
    </location>
</feature>
<name>A0ABD2GW31_PAGBO</name>
<dbReference type="InterPro" id="IPR003961">
    <property type="entry name" value="FN3_dom"/>
</dbReference>
<dbReference type="PANTHER" id="PTHR20859:SF94">
    <property type="entry name" value="CYTOKINE RECEPTOR FAMILY MEMBER B7"/>
    <property type="match status" value="1"/>
</dbReference>
<keyword evidence="6" id="KW-1185">Reference proteome</keyword>
<dbReference type="Proteomes" id="UP001619887">
    <property type="component" value="Unassembled WGS sequence"/>
</dbReference>
<organism evidence="5 6">
    <name type="scientific">Pagothenia borchgrevinki</name>
    <name type="common">Bald rockcod</name>
    <name type="synonym">Trematomus borchgrevinki</name>
    <dbReference type="NCBI Taxonomy" id="8213"/>
    <lineage>
        <taxon>Eukaryota</taxon>
        <taxon>Metazoa</taxon>
        <taxon>Chordata</taxon>
        <taxon>Craniata</taxon>
        <taxon>Vertebrata</taxon>
        <taxon>Euteleostomi</taxon>
        <taxon>Actinopterygii</taxon>
        <taxon>Neopterygii</taxon>
        <taxon>Teleostei</taxon>
        <taxon>Neoteleostei</taxon>
        <taxon>Acanthomorphata</taxon>
        <taxon>Eupercaria</taxon>
        <taxon>Perciformes</taxon>
        <taxon>Notothenioidei</taxon>
        <taxon>Nototheniidae</taxon>
        <taxon>Pagothenia</taxon>
    </lineage>
</organism>
<keyword evidence="2" id="KW-0472">Membrane</keyword>
<dbReference type="PANTHER" id="PTHR20859">
    <property type="entry name" value="INTERFERON/INTERLEUKIN RECEPTOR"/>
    <property type="match status" value="1"/>
</dbReference>
<evidence type="ECO:0000313" key="5">
    <source>
        <dbReference type="EMBL" id="KAL3057363.1"/>
    </source>
</evidence>
<evidence type="ECO:0000259" key="4">
    <source>
        <dbReference type="Pfam" id="PF09294"/>
    </source>
</evidence>
<proteinExistence type="predicted"/>
<dbReference type="SUPFAM" id="SSF49265">
    <property type="entry name" value="Fibronectin type III"/>
    <property type="match status" value="2"/>
</dbReference>
<keyword evidence="2" id="KW-1133">Transmembrane helix</keyword>
<evidence type="ECO:0000259" key="3">
    <source>
        <dbReference type="Pfam" id="PF01108"/>
    </source>
</evidence>
<sequence>MIITLQIPDMDIYNNTIFLFLILYLNLVTGLDLPQPDNVIVQISEGEVYVLWKHPVDAPSDPRYNVEMAKYVKGEWAMVASCTGIKKTHCDLSSLIRDLSSIDQDYRAGYKVKVQLVAGDNVSAWSQRKKFFLNEGVLQPPSFTLWATSSTLTVSIHQKPILKELFPYGLIYTIHLEERGQDKKNTTAYLVEDNMEEDQKSNKSFSSLHWGREYCVSIKVEGKGAPARTSSSVSPKQCLHLPEQEFFIMAVSSLSILGVLAIIAIIVTSLLCYLRGQDKTPAVLKSPVSGWLPLSVGEGAVEVVTDKGWFLSSYRTEVKTFVNDPMTHVTVTVDEEEEERRTSLDSGVSMETNSATNSEGSTPMRQEDSGFGSLGGSESSTSCQTDYPLQDEGSVTNTRNREDSGVGLCCQVDISSINLDGQESGSLKVAGGNYRSQSPCAVQINVCDEEEMFKQMLPDSVLAEVVTGYRAGPQSCICSGTGQCTWCHKQGHYGAKVIKQYRAVCIENGQVSNRCNFVDSYKGQLTFSRYHKQTQMDTVIVDDLETDFIQLGNTFPLLTTLSPLSLEEEGQDFNMNNLSLSLCDVQLTTE</sequence>
<feature type="compositionally biased region" description="Polar residues" evidence="1">
    <location>
        <begin position="344"/>
        <end position="364"/>
    </location>
</feature>
<feature type="region of interest" description="Disordered" evidence="1">
    <location>
        <begin position="333"/>
        <end position="400"/>
    </location>
</feature>
<keyword evidence="2" id="KW-0812">Transmembrane</keyword>
<dbReference type="Pfam" id="PF09294">
    <property type="entry name" value="Interfer-bind"/>
    <property type="match status" value="1"/>
</dbReference>
<accession>A0ABD2GW31</accession>
<evidence type="ECO:0000256" key="2">
    <source>
        <dbReference type="SAM" id="Phobius"/>
    </source>
</evidence>
<gene>
    <name evidence="5" type="ORF">OYC64_007775</name>
</gene>
<reference evidence="5 6" key="2">
    <citation type="journal article" date="2024" name="G3 (Bethesda)">
        <title>The genome of the cryopelagic Antarctic bald notothen, Trematomus borchgrevinki.</title>
        <authorList>
            <person name="Rayamajhi N."/>
            <person name="Rivera-Colon A.G."/>
            <person name="Minhas B.F."/>
            <person name="Cheng C.C."/>
            <person name="Catchen J.M."/>
        </authorList>
    </citation>
    <scope>NUCLEOTIDE SEQUENCE [LARGE SCALE GENOMIC DNA]</scope>
    <source>
        <strain evidence="5">AGRC-2024</strain>
    </source>
</reference>
<protein>
    <recommendedName>
        <fullName evidence="7">Interleukin 10 receptor, alpha</fullName>
    </recommendedName>
</protein>
<evidence type="ECO:0000313" key="6">
    <source>
        <dbReference type="Proteomes" id="UP001619887"/>
    </source>
</evidence>
<dbReference type="CDD" id="cd00063">
    <property type="entry name" value="FN3"/>
    <property type="match status" value="1"/>
</dbReference>
<comment type="caution">
    <text evidence="5">The sequence shown here is derived from an EMBL/GenBank/DDBJ whole genome shotgun (WGS) entry which is preliminary data.</text>
</comment>
<feature type="domain" description="Fibronectin type-III" evidence="3">
    <location>
        <begin position="19"/>
        <end position="125"/>
    </location>
</feature>
<dbReference type="Pfam" id="PF01108">
    <property type="entry name" value="Tissue_fac"/>
    <property type="match status" value="1"/>
</dbReference>
<dbReference type="AlphaFoldDB" id="A0ABD2GW31"/>